<dbReference type="STRING" id="995062.SAMN04489718_2768"/>
<feature type="transmembrane region" description="Helical" evidence="1">
    <location>
        <begin position="76"/>
        <end position="93"/>
    </location>
</feature>
<accession>A0A1H1F0B1</accession>
<proteinExistence type="predicted"/>
<dbReference type="AlphaFoldDB" id="A0A1H1F0B1"/>
<keyword evidence="1" id="KW-1133">Transmembrane helix</keyword>
<dbReference type="Proteomes" id="UP000199301">
    <property type="component" value="Unassembled WGS sequence"/>
</dbReference>
<evidence type="ECO:0008006" key="4">
    <source>
        <dbReference type="Google" id="ProtNLM"/>
    </source>
</evidence>
<keyword evidence="3" id="KW-1185">Reference proteome</keyword>
<feature type="transmembrane region" description="Helical" evidence="1">
    <location>
        <begin position="180"/>
        <end position="204"/>
    </location>
</feature>
<reference evidence="3" key="1">
    <citation type="submission" date="2016-10" db="EMBL/GenBank/DDBJ databases">
        <authorList>
            <person name="Varghese N."/>
            <person name="Submissions S."/>
        </authorList>
    </citation>
    <scope>NUCLEOTIDE SEQUENCE [LARGE SCALE GENOMIC DNA]</scope>
    <source>
        <strain evidence="3">DSM 45459</strain>
    </source>
</reference>
<dbReference type="OrthoDB" id="5244221at2"/>
<feature type="transmembrane region" description="Helical" evidence="1">
    <location>
        <begin position="50"/>
        <end position="69"/>
    </location>
</feature>
<evidence type="ECO:0000313" key="2">
    <source>
        <dbReference type="EMBL" id="SDQ94340.1"/>
    </source>
</evidence>
<keyword evidence="1" id="KW-0472">Membrane</keyword>
<evidence type="ECO:0000256" key="1">
    <source>
        <dbReference type="SAM" id="Phobius"/>
    </source>
</evidence>
<feature type="transmembrane region" description="Helical" evidence="1">
    <location>
        <begin position="156"/>
        <end position="174"/>
    </location>
</feature>
<protein>
    <recommendedName>
        <fullName evidence="4">Intracellular septation protein A</fullName>
    </recommendedName>
</protein>
<dbReference type="EMBL" id="FNKO01000002">
    <property type="protein sequence ID" value="SDQ94340.1"/>
    <property type="molecule type" value="Genomic_DNA"/>
</dbReference>
<dbReference type="InterPro" id="IPR016566">
    <property type="entry name" value="UCP010219"/>
</dbReference>
<organism evidence="2 3">
    <name type="scientific">Actinopolyspora saharensis</name>
    <dbReference type="NCBI Taxonomy" id="995062"/>
    <lineage>
        <taxon>Bacteria</taxon>
        <taxon>Bacillati</taxon>
        <taxon>Actinomycetota</taxon>
        <taxon>Actinomycetes</taxon>
        <taxon>Actinopolysporales</taxon>
        <taxon>Actinopolysporaceae</taxon>
        <taxon>Actinopolyspora</taxon>
    </lineage>
</organism>
<feature type="transmembrane region" description="Helical" evidence="1">
    <location>
        <begin position="22"/>
        <end position="44"/>
    </location>
</feature>
<keyword evidence="1" id="KW-0812">Transmembrane</keyword>
<sequence length="222" mass="23895">MSRDSAVTETEDSAGRDSLMRLLGGGASAVDASVPPVAFGLVWVFSERSIVASGITAVAVGALIGVWRLTRGARPLAVLLSLLAVLVGALIALRTGQAADFYLIRVASNAVSGLAWMVSIAVRWPLLGLVVGTLLGQRTRWRRDPELLRAYGRASWVWVGQYLTRLAVFIPLWAANAVVALSVAQVVLTWPLVVLCVVTSWWVLRRALPADHPGIRHARTTR</sequence>
<dbReference type="Pfam" id="PF11361">
    <property type="entry name" value="DUF3159"/>
    <property type="match status" value="1"/>
</dbReference>
<name>A0A1H1F0B1_9ACTN</name>
<gene>
    <name evidence="2" type="ORF">SAMN04489718_2768</name>
</gene>
<feature type="transmembrane region" description="Helical" evidence="1">
    <location>
        <begin position="113"/>
        <end position="135"/>
    </location>
</feature>
<evidence type="ECO:0000313" key="3">
    <source>
        <dbReference type="Proteomes" id="UP000199301"/>
    </source>
</evidence>